<feature type="domain" description="TadE-like" evidence="3">
    <location>
        <begin position="32"/>
        <end position="70"/>
    </location>
</feature>
<dbReference type="RefSeq" id="WP_186281812.1">
    <property type="nucleotide sequence ID" value="NZ_JACMSF010000008.1"/>
</dbReference>
<reference evidence="4 5" key="1">
    <citation type="submission" date="2020-08" db="EMBL/GenBank/DDBJ databases">
        <title>Streptomyces sp. PSKA01 genome sequencing and assembly.</title>
        <authorList>
            <person name="Mandal S."/>
            <person name="Maiti P.K."/>
            <person name="Das P."/>
        </authorList>
    </citation>
    <scope>NUCLEOTIDE SEQUENCE [LARGE SCALE GENOMIC DNA]</scope>
    <source>
        <strain evidence="4 5">PSKA01</strain>
    </source>
</reference>
<evidence type="ECO:0000256" key="2">
    <source>
        <dbReference type="SAM" id="Phobius"/>
    </source>
</evidence>
<feature type="compositionally biased region" description="Gly residues" evidence="1">
    <location>
        <begin position="159"/>
        <end position="169"/>
    </location>
</feature>
<feature type="region of interest" description="Disordered" evidence="1">
    <location>
        <begin position="141"/>
        <end position="169"/>
    </location>
</feature>
<gene>
    <name evidence="4" type="ORF">H4N64_09805</name>
</gene>
<dbReference type="InterPro" id="IPR012495">
    <property type="entry name" value="TadE-like_dom"/>
</dbReference>
<dbReference type="Proteomes" id="UP000584670">
    <property type="component" value="Unassembled WGS sequence"/>
</dbReference>
<evidence type="ECO:0000256" key="1">
    <source>
        <dbReference type="SAM" id="MobiDB-lite"/>
    </source>
</evidence>
<dbReference type="Pfam" id="PF07811">
    <property type="entry name" value="TadE"/>
    <property type="match status" value="1"/>
</dbReference>
<evidence type="ECO:0000313" key="4">
    <source>
        <dbReference type="EMBL" id="MBC2901894.1"/>
    </source>
</evidence>
<accession>A0A7X1J1H1</accession>
<feature type="transmembrane region" description="Helical" evidence="2">
    <location>
        <begin position="38"/>
        <end position="59"/>
    </location>
</feature>
<comment type="caution">
    <text evidence="4">The sequence shown here is derived from an EMBL/GenBank/DDBJ whole genome shotgun (WGS) entry which is preliminary data.</text>
</comment>
<evidence type="ECO:0000259" key="3">
    <source>
        <dbReference type="Pfam" id="PF07811"/>
    </source>
</evidence>
<evidence type="ECO:0000313" key="5">
    <source>
        <dbReference type="Proteomes" id="UP000584670"/>
    </source>
</evidence>
<sequence length="169" mass="18090">MTLTAVGQQHRTWRPDHTGTRLRTGLLRDERGAVTTEMVIIMPVLLTMVLLLAQAAVWWHAVHIAQATSAHALAVARVQDGTVSGGQKEAQRILDQLGRGPLRSAHVTVTRTADRTEVHVTGTATSVVPFLHLPVRTHASGPVEQFRPNPRGFANSEAGAGGNPRVGGP</sequence>
<keyword evidence="2" id="KW-0812">Transmembrane</keyword>
<proteinExistence type="predicted"/>
<name>A0A7X1J1H1_9ACTN</name>
<protein>
    <submittedName>
        <fullName evidence="4">Pilus assembly protein</fullName>
    </submittedName>
</protein>
<organism evidence="4 5">
    <name type="scientific">Streptomyces cupreus</name>
    <dbReference type="NCBI Taxonomy" id="2759956"/>
    <lineage>
        <taxon>Bacteria</taxon>
        <taxon>Bacillati</taxon>
        <taxon>Actinomycetota</taxon>
        <taxon>Actinomycetes</taxon>
        <taxon>Kitasatosporales</taxon>
        <taxon>Streptomycetaceae</taxon>
        <taxon>Streptomyces</taxon>
    </lineage>
</organism>
<keyword evidence="2" id="KW-0472">Membrane</keyword>
<keyword evidence="2" id="KW-1133">Transmembrane helix</keyword>
<dbReference type="AlphaFoldDB" id="A0A7X1J1H1"/>
<dbReference type="EMBL" id="JACMSF010000008">
    <property type="protein sequence ID" value="MBC2901894.1"/>
    <property type="molecule type" value="Genomic_DNA"/>
</dbReference>
<keyword evidence="5" id="KW-1185">Reference proteome</keyword>